<evidence type="ECO:0000313" key="1">
    <source>
        <dbReference type="EMBL" id="KAJ9652148.1"/>
    </source>
</evidence>
<dbReference type="Proteomes" id="UP001172386">
    <property type="component" value="Unassembled WGS sequence"/>
</dbReference>
<accession>A0ACC2ZWT9</accession>
<organism evidence="1 2">
    <name type="scientific">Neophaeococcomyces mojaviensis</name>
    <dbReference type="NCBI Taxonomy" id="3383035"/>
    <lineage>
        <taxon>Eukaryota</taxon>
        <taxon>Fungi</taxon>
        <taxon>Dikarya</taxon>
        <taxon>Ascomycota</taxon>
        <taxon>Pezizomycotina</taxon>
        <taxon>Eurotiomycetes</taxon>
        <taxon>Chaetothyriomycetidae</taxon>
        <taxon>Chaetothyriales</taxon>
        <taxon>Chaetothyriales incertae sedis</taxon>
        <taxon>Neophaeococcomyces</taxon>
    </lineage>
</organism>
<proteinExistence type="predicted"/>
<dbReference type="EMBL" id="JAPDRQ010000213">
    <property type="protein sequence ID" value="KAJ9652148.1"/>
    <property type="molecule type" value="Genomic_DNA"/>
</dbReference>
<keyword evidence="2" id="KW-1185">Reference proteome</keyword>
<protein>
    <submittedName>
        <fullName evidence="1">Uncharacterized protein</fullName>
    </submittedName>
</protein>
<gene>
    <name evidence="1" type="ORF">H2198_008570</name>
</gene>
<reference evidence="1" key="1">
    <citation type="submission" date="2022-10" db="EMBL/GenBank/DDBJ databases">
        <title>Culturing micro-colonial fungi from biological soil crusts in the Mojave desert and describing Neophaeococcomyces mojavensis, and introducing the new genera and species Taxawa tesnikishii.</title>
        <authorList>
            <person name="Kurbessoian T."/>
            <person name="Stajich J.E."/>
        </authorList>
    </citation>
    <scope>NUCLEOTIDE SEQUENCE</scope>
    <source>
        <strain evidence="1">JES_112</strain>
    </source>
</reference>
<evidence type="ECO:0000313" key="2">
    <source>
        <dbReference type="Proteomes" id="UP001172386"/>
    </source>
</evidence>
<name>A0ACC2ZWT9_9EURO</name>
<sequence length="492" mass="53767">MDSKSSSEMDMEKSAATGTIVALSNDSNEPTVLEGPDAADTNNPQNWNPWTKRLVFLALMSSSILADGGMTWGATLIVPQAIEWKTSIQHSATSLNYGILLQGFGGIFAVPLIDAYGRMPVWLWPQVITLFCVLGCVYAQSWSVFTALRSLQGLFGTVPQVIGLPIIHDMYAPRDWPRYINIWGTTFLVGPFLFPALAGYILEGTGSWRDCFKVLTGFYGLSTLLILAFGRETFFNKATGMQQKNRVKSYFGIGNTDLPKAQTLSSSVVSIVKLIFTPPILLVGIATMVNFTWPIGITTTIDAFVRAPPYLFGNIEDASIRFAGVIGALLGFCFGYFFNEWIYEGSGGKRKAQWRSEYRLHGVWVPIGFMFIGLLTYGFTLNYGKSWVGLAFGWVMVNIGMVGSTVAITAFALEKYPNHSTIVSAIINMWRTCGGFAVGYFQPSWIARDGVAAVFGTQAAVVAVCAILLIGSTIWLGRRAARGKTTATETAQ</sequence>
<comment type="caution">
    <text evidence="1">The sequence shown here is derived from an EMBL/GenBank/DDBJ whole genome shotgun (WGS) entry which is preliminary data.</text>
</comment>